<keyword evidence="1" id="KW-0472">Membrane</keyword>
<keyword evidence="2" id="KW-1185">Reference proteome</keyword>
<keyword evidence="1" id="KW-0812">Transmembrane</keyword>
<protein>
    <submittedName>
        <fullName evidence="3">Uncharacterized protein LOC106152927 isoform X2</fullName>
    </submittedName>
</protein>
<accession>A0A1S3H9I0</accession>
<feature type="transmembrane region" description="Helical" evidence="1">
    <location>
        <begin position="50"/>
        <end position="75"/>
    </location>
</feature>
<name>A0A1S3H9I0_LINAN</name>
<proteinExistence type="predicted"/>
<dbReference type="GeneID" id="106152927"/>
<organism evidence="2 3">
    <name type="scientific">Lingula anatina</name>
    <name type="common">Brachiopod</name>
    <name type="synonym">Lingula unguis</name>
    <dbReference type="NCBI Taxonomy" id="7574"/>
    <lineage>
        <taxon>Eukaryota</taxon>
        <taxon>Metazoa</taxon>
        <taxon>Spiralia</taxon>
        <taxon>Lophotrochozoa</taxon>
        <taxon>Brachiopoda</taxon>
        <taxon>Linguliformea</taxon>
        <taxon>Lingulata</taxon>
        <taxon>Lingulida</taxon>
        <taxon>Linguloidea</taxon>
        <taxon>Lingulidae</taxon>
        <taxon>Lingula</taxon>
    </lineage>
</organism>
<evidence type="ECO:0000313" key="2">
    <source>
        <dbReference type="Proteomes" id="UP000085678"/>
    </source>
</evidence>
<reference evidence="3" key="1">
    <citation type="submission" date="2025-08" db="UniProtKB">
        <authorList>
            <consortium name="RefSeq"/>
        </authorList>
    </citation>
    <scope>IDENTIFICATION</scope>
    <source>
        <tissue evidence="3">Gonads</tissue>
    </source>
</reference>
<evidence type="ECO:0000256" key="1">
    <source>
        <dbReference type="SAM" id="Phobius"/>
    </source>
</evidence>
<evidence type="ECO:0000313" key="3">
    <source>
        <dbReference type="RefSeq" id="XP_013382126.1"/>
    </source>
</evidence>
<sequence length="136" mass="14474">MGEKGTLCCGCCVLLSIVALAVCGLTFGILCLKAEDRLENKACQGVVTDAAAITLIVFGGLATLLCCCCCCYACLSRDETSQETSSPVEAAPPDYNATQWSSSSYLTAPTHTVIRQIHVIRHVTIGRLSLRNINNE</sequence>
<dbReference type="RefSeq" id="XP_013382126.1">
    <property type="nucleotide sequence ID" value="XM_013526672.1"/>
</dbReference>
<dbReference type="AlphaFoldDB" id="A0A1S3H9I0"/>
<feature type="transmembrane region" description="Helical" evidence="1">
    <location>
        <begin position="7"/>
        <end position="30"/>
    </location>
</feature>
<gene>
    <name evidence="3" type="primary">LOC106152927</name>
</gene>
<keyword evidence="1" id="KW-1133">Transmembrane helix</keyword>
<dbReference type="Proteomes" id="UP000085678">
    <property type="component" value="Unplaced"/>
</dbReference>